<feature type="transmembrane region" description="Helical" evidence="1">
    <location>
        <begin position="296"/>
        <end position="316"/>
    </location>
</feature>
<feature type="transmembrane region" description="Helical" evidence="1">
    <location>
        <begin position="85"/>
        <end position="118"/>
    </location>
</feature>
<keyword evidence="1" id="KW-0812">Transmembrane</keyword>
<dbReference type="PANTHER" id="PTHR47380:SF4">
    <property type="entry name" value="OS02G0533000 PROTEIN"/>
    <property type="match status" value="1"/>
</dbReference>
<reference evidence="2" key="1">
    <citation type="submission" date="2022-06" db="EMBL/GenBank/DDBJ databases">
        <title>Genome sequence of Phormidium yuhuli AB48 isolated from an industrial photobioreactor environment.</title>
        <authorList>
            <person name="Qiu Y."/>
            <person name="Noonan A.J.C."/>
            <person name="Dofher K."/>
            <person name="Koch M."/>
            <person name="Kieft B."/>
            <person name="Lin X."/>
            <person name="Ziels R.M."/>
            <person name="Hallam S.J."/>
        </authorList>
    </citation>
    <scope>NUCLEOTIDE SEQUENCE</scope>
    <source>
        <strain evidence="2">AB48</strain>
    </source>
</reference>
<dbReference type="RefSeq" id="WP_252664650.1">
    <property type="nucleotide sequence ID" value="NZ_CP098611.1"/>
</dbReference>
<organism evidence="2 3">
    <name type="scientific">Phormidium yuhuli AB48</name>
    <dbReference type="NCBI Taxonomy" id="2940671"/>
    <lineage>
        <taxon>Bacteria</taxon>
        <taxon>Bacillati</taxon>
        <taxon>Cyanobacteriota</taxon>
        <taxon>Cyanophyceae</taxon>
        <taxon>Oscillatoriophycideae</taxon>
        <taxon>Oscillatoriales</taxon>
        <taxon>Oscillatoriaceae</taxon>
        <taxon>Phormidium</taxon>
        <taxon>Phormidium yuhuli</taxon>
    </lineage>
</organism>
<feature type="transmembrane region" description="Helical" evidence="1">
    <location>
        <begin position="336"/>
        <end position="357"/>
    </location>
</feature>
<protein>
    <recommendedName>
        <fullName evidence="4">Iron-sulfur cluster biosynthesis family protein</fullName>
    </recommendedName>
</protein>
<name>A0ABY5ATZ4_9CYAN</name>
<proteinExistence type="predicted"/>
<dbReference type="EMBL" id="CP098611">
    <property type="protein sequence ID" value="USR92495.1"/>
    <property type="molecule type" value="Genomic_DNA"/>
</dbReference>
<dbReference type="PANTHER" id="PTHR47380">
    <property type="entry name" value="OS02G0533000 PROTEIN"/>
    <property type="match status" value="1"/>
</dbReference>
<dbReference type="InterPro" id="IPR044200">
    <property type="entry name" value="At5g03900-like"/>
</dbReference>
<evidence type="ECO:0000313" key="2">
    <source>
        <dbReference type="EMBL" id="USR92495.1"/>
    </source>
</evidence>
<dbReference type="Proteomes" id="UP001056708">
    <property type="component" value="Chromosome"/>
</dbReference>
<feature type="transmembrane region" description="Helical" evidence="1">
    <location>
        <begin position="138"/>
        <end position="155"/>
    </location>
</feature>
<keyword evidence="1" id="KW-1133">Transmembrane helix</keyword>
<evidence type="ECO:0008006" key="4">
    <source>
        <dbReference type="Google" id="ProtNLM"/>
    </source>
</evidence>
<evidence type="ECO:0000256" key="1">
    <source>
        <dbReference type="SAM" id="Phobius"/>
    </source>
</evidence>
<keyword evidence="1" id="KW-0472">Membrane</keyword>
<gene>
    <name evidence="2" type="ORF">NEA10_07195</name>
</gene>
<keyword evidence="3" id="KW-1185">Reference proteome</keyword>
<accession>A0ABY5ATZ4</accession>
<sequence length="438" mass="49941">MAPNPKIMEAVEGLNYRVTVGDVASQAGLDVNLAQKGLLALASDANAHLQVAETGDIVYDFPRNFRNILRGKFLRLRFQAWWEKVWNVLFYLIRISFGTLLIISIILIFVAITIIIVALNSNRDSNSSSSRSSSRGGGGFFFIPRFWIGDLFWFYDPNPRRSRQRKARKGQSGSEMNFLEAVFSFLFGDGNPNADLEERRWKDIAQVIRNHNGVVVAEQIAPYLDDLGNQFARETEDYMIAVLSKFDGSPEVSPEGELVYRFPELQVTAKQQRRRPVETYLRESPWSFSQADSSQISLSIGLGSLNIIGGGILGVLLQDEQLIAELGGLVAFVDSIYWLLIAYGVAFLTVPLLRYFWIKRRNQKVQQRNAEREERALEFERLEPQLRPKLDYARQFAQETAIGTDDLAYTTEKDVLQQEFEQSDKLDQEWRDRLDSGS</sequence>
<evidence type="ECO:0000313" key="3">
    <source>
        <dbReference type="Proteomes" id="UP001056708"/>
    </source>
</evidence>